<dbReference type="SUPFAM" id="SSF46894">
    <property type="entry name" value="C-terminal effector domain of the bipartite response regulators"/>
    <property type="match status" value="1"/>
</dbReference>
<dbReference type="SMART" id="SM00421">
    <property type="entry name" value="HTH_LUXR"/>
    <property type="match status" value="1"/>
</dbReference>
<dbReference type="PROSITE" id="PS50043">
    <property type="entry name" value="HTH_LUXR_2"/>
    <property type="match status" value="1"/>
</dbReference>
<feature type="region of interest" description="Disordered" evidence="3">
    <location>
        <begin position="1"/>
        <end position="22"/>
    </location>
</feature>
<dbReference type="CDD" id="cd06170">
    <property type="entry name" value="LuxR_C_like"/>
    <property type="match status" value="1"/>
</dbReference>
<dbReference type="SMART" id="SM00028">
    <property type="entry name" value="TPR"/>
    <property type="match status" value="3"/>
</dbReference>
<evidence type="ECO:0000256" key="1">
    <source>
        <dbReference type="ARBA" id="ARBA00022741"/>
    </source>
</evidence>
<dbReference type="Pfam" id="PF00196">
    <property type="entry name" value="GerE"/>
    <property type="match status" value="1"/>
</dbReference>
<keyword evidence="2" id="KW-0067">ATP-binding</keyword>
<dbReference type="PANTHER" id="PTHR16305">
    <property type="entry name" value="TESTICULAR SOLUBLE ADENYLYL CYCLASE"/>
    <property type="match status" value="1"/>
</dbReference>
<dbReference type="Pfam" id="PF13424">
    <property type="entry name" value="TPR_12"/>
    <property type="match status" value="1"/>
</dbReference>
<gene>
    <name evidence="5" type="ORF">GCM10009799_10060</name>
</gene>
<sequence length="1028" mass="111004">MPPWTRQRHDTAADGAPHAPGILGDMTPIGTSPVFVGRHSELRALLDHARRARSEASVTMLIGGDAGVGKSRLVSEFAAQVGQGRVVFGGCLELGVDGLPFAPFVAVLRHLLRDLGRAPFDALALDGEHELARLLPELGRAPAERREARGILFEQVLRLLTAVCEPDGLTVIIEDLHWADNATRDLLVFLLRNLDSPGVQVVATYRADDLHRTHPLRRLLPELERLPNVTRLELGPLDREEVAEQAAAIRGSALPPDEVTALYHRTGGNPLFVESLTDCSAVRTDHVPQGTRELLLASLHRLDDRARFVVRVASVGAVSGGRISHELLAHVADLPESELDAALHAVVDTNVLRIEGTGYRFRHALLREAVHSELLPGQRSRLHSRFAEALDTLPGVVPADRLATEQAHHFYAASDLPRALSAAWSAARHAREALAYAEELLMLERVLELWDRVADAEERVEGHSHVDVISMAAASAVEGGQVGRARELCDMGLAGIPEDALDEENLLRRAILLRRRAQARIQLSDGDGVEDLFAAQAVHPKHAYGYGFLLSLLARETLLRQRLPASATPGPGRMNAGDRDGLRAIELAKEAIRYSEMAPRGADASDDCARADALITLGTALFGDGEIEEGRAAVEEGLDLARRMSDPSLEARALINLAHYLREQGQHEEAIELLDCSLERLRELGLMSVRGTFTALNLAETHYDLGNLETARQMARTGLAWSPVPMHRNHLAQAAVRASLALGEVEEAREYAAKDGGRESLTTARIHTVQLGVAAAVELDIAENALDRALALARESLRTVDFALSSGYGWMLLDLIAEAVRRASADGPERRSPLVAEVRGLLDEVAVPMPEIGPVQTAYRVAYAARLAAADRQDAADVLTAWRKAVAAWERTPLRLRLADARLHAAEAAVAAGDRTDVEAWVRAAAAVAKESGAAVLANRAADLARRLGISLDASPAAAPPPYPAGLTPRETEVLRLLGRGYTNAEIARELFIAAKTASVHVSNILAKLDLPNRGAAGARARDLGLLA</sequence>
<organism evidence="5 6">
    <name type="scientific">Nocardiopsis rhodophaea</name>
    <dbReference type="NCBI Taxonomy" id="280238"/>
    <lineage>
        <taxon>Bacteria</taxon>
        <taxon>Bacillati</taxon>
        <taxon>Actinomycetota</taxon>
        <taxon>Actinomycetes</taxon>
        <taxon>Streptosporangiales</taxon>
        <taxon>Nocardiopsidaceae</taxon>
        <taxon>Nocardiopsis</taxon>
    </lineage>
</organism>
<accession>A0ABN2SH64</accession>
<dbReference type="InterPro" id="IPR000792">
    <property type="entry name" value="Tscrpt_reg_LuxR_C"/>
</dbReference>
<dbReference type="Gene3D" id="1.25.40.10">
    <property type="entry name" value="Tetratricopeptide repeat domain"/>
    <property type="match status" value="1"/>
</dbReference>
<reference evidence="5 6" key="1">
    <citation type="journal article" date="2019" name="Int. J. Syst. Evol. Microbiol.">
        <title>The Global Catalogue of Microorganisms (GCM) 10K type strain sequencing project: providing services to taxonomists for standard genome sequencing and annotation.</title>
        <authorList>
            <consortium name="The Broad Institute Genomics Platform"/>
            <consortium name="The Broad Institute Genome Sequencing Center for Infectious Disease"/>
            <person name="Wu L."/>
            <person name="Ma J."/>
        </authorList>
    </citation>
    <scope>NUCLEOTIDE SEQUENCE [LARGE SCALE GENOMIC DNA]</scope>
    <source>
        <strain evidence="5 6">JCM 15313</strain>
    </source>
</reference>
<dbReference type="SUPFAM" id="SSF52540">
    <property type="entry name" value="P-loop containing nucleoside triphosphate hydrolases"/>
    <property type="match status" value="1"/>
</dbReference>
<keyword evidence="6" id="KW-1185">Reference proteome</keyword>
<dbReference type="Proteomes" id="UP001501585">
    <property type="component" value="Unassembled WGS sequence"/>
</dbReference>
<name>A0ABN2SH64_9ACTN</name>
<dbReference type="InterPro" id="IPR041664">
    <property type="entry name" value="AAA_16"/>
</dbReference>
<evidence type="ECO:0000256" key="3">
    <source>
        <dbReference type="SAM" id="MobiDB-lite"/>
    </source>
</evidence>
<proteinExistence type="predicted"/>
<dbReference type="InterPro" id="IPR027417">
    <property type="entry name" value="P-loop_NTPase"/>
</dbReference>
<dbReference type="Gene3D" id="1.10.10.10">
    <property type="entry name" value="Winged helix-like DNA-binding domain superfamily/Winged helix DNA-binding domain"/>
    <property type="match status" value="1"/>
</dbReference>
<protein>
    <submittedName>
        <fullName evidence="5">Helix-turn-helix transcriptional regulator</fullName>
    </submittedName>
</protein>
<dbReference type="InterPro" id="IPR019734">
    <property type="entry name" value="TPR_rpt"/>
</dbReference>
<dbReference type="Gene3D" id="3.40.50.300">
    <property type="entry name" value="P-loop containing nucleotide triphosphate hydrolases"/>
    <property type="match status" value="1"/>
</dbReference>
<feature type="domain" description="HTH luxR-type" evidence="4">
    <location>
        <begin position="960"/>
        <end position="1025"/>
    </location>
</feature>
<dbReference type="PANTHER" id="PTHR16305:SF35">
    <property type="entry name" value="TRANSCRIPTIONAL ACTIVATOR DOMAIN"/>
    <property type="match status" value="1"/>
</dbReference>
<evidence type="ECO:0000256" key="2">
    <source>
        <dbReference type="ARBA" id="ARBA00022840"/>
    </source>
</evidence>
<keyword evidence="1" id="KW-0547">Nucleotide-binding</keyword>
<evidence type="ECO:0000259" key="4">
    <source>
        <dbReference type="PROSITE" id="PS50043"/>
    </source>
</evidence>
<comment type="caution">
    <text evidence="5">The sequence shown here is derived from an EMBL/GenBank/DDBJ whole genome shotgun (WGS) entry which is preliminary data.</text>
</comment>
<dbReference type="Pfam" id="PF13191">
    <property type="entry name" value="AAA_16"/>
    <property type="match status" value="1"/>
</dbReference>
<dbReference type="InterPro" id="IPR016032">
    <property type="entry name" value="Sig_transdc_resp-reg_C-effctor"/>
</dbReference>
<dbReference type="InterPro" id="IPR036388">
    <property type="entry name" value="WH-like_DNA-bd_sf"/>
</dbReference>
<evidence type="ECO:0000313" key="6">
    <source>
        <dbReference type="Proteomes" id="UP001501585"/>
    </source>
</evidence>
<dbReference type="EMBL" id="BAAAPC010000003">
    <property type="protein sequence ID" value="GAA1986552.1"/>
    <property type="molecule type" value="Genomic_DNA"/>
</dbReference>
<dbReference type="PRINTS" id="PR00038">
    <property type="entry name" value="HTHLUXR"/>
</dbReference>
<evidence type="ECO:0000313" key="5">
    <source>
        <dbReference type="EMBL" id="GAA1986552.1"/>
    </source>
</evidence>
<dbReference type="InterPro" id="IPR011990">
    <property type="entry name" value="TPR-like_helical_dom_sf"/>
</dbReference>
<dbReference type="SUPFAM" id="SSF48452">
    <property type="entry name" value="TPR-like"/>
    <property type="match status" value="1"/>
</dbReference>